<feature type="non-terminal residue" evidence="13">
    <location>
        <position position="481"/>
    </location>
</feature>
<dbReference type="FunFam" id="2.170.300.10:FF:000026">
    <property type="entry name" value="laminin subunit alpha-2 isoform X2"/>
    <property type="match status" value="1"/>
</dbReference>
<dbReference type="FunFam" id="2.10.25.10:FF:000106">
    <property type="entry name" value="Heparan sulfate proteoglycan 2"/>
    <property type="match status" value="1"/>
</dbReference>
<comment type="subcellular location">
    <subcellularLocation>
        <location evidence="1">Secreted</location>
        <location evidence="1">Extracellular space</location>
        <location evidence="1">Extracellular matrix</location>
        <location evidence="1">Basement membrane</location>
    </subcellularLocation>
</comment>
<dbReference type="CDD" id="cd00055">
    <property type="entry name" value="EGF_Lam"/>
    <property type="match status" value="5"/>
</dbReference>
<feature type="disulfide bond" evidence="10">
    <location>
        <begin position="454"/>
        <end position="463"/>
    </location>
</feature>
<dbReference type="SMART" id="SM00180">
    <property type="entry name" value="EGF_Lam"/>
    <property type="match status" value="5"/>
</dbReference>
<gene>
    <name evidence="13" type="ORF">N321_13277</name>
</gene>
<evidence type="ECO:0000256" key="9">
    <source>
        <dbReference type="ARBA" id="ARBA00023292"/>
    </source>
</evidence>
<dbReference type="SMART" id="SM00281">
    <property type="entry name" value="LamB"/>
    <property type="match status" value="1"/>
</dbReference>
<keyword evidence="9 10" id="KW-0424">Laminin EGF-like domain</keyword>
<name>A0A094MFD8_ANTCR</name>
<evidence type="ECO:0000256" key="4">
    <source>
        <dbReference type="ARBA" id="ARBA00022729"/>
    </source>
</evidence>
<dbReference type="FunFam" id="2.10.25.10:FF:000051">
    <property type="entry name" value="Laminin subunit alpha 4"/>
    <property type="match status" value="1"/>
</dbReference>
<feature type="domain" description="Laminin EGF-like" evidence="11">
    <location>
        <begin position="1"/>
        <end position="33"/>
    </location>
</feature>
<evidence type="ECO:0000256" key="1">
    <source>
        <dbReference type="ARBA" id="ARBA00004302"/>
    </source>
</evidence>
<reference evidence="13 14" key="1">
    <citation type="submission" date="2014-04" db="EMBL/GenBank/DDBJ databases">
        <title>Genome evolution of avian class.</title>
        <authorList>
            <person name="Zhang G."/>
            <person name="Li C."/>
        </authorList>
    </citation>
    <scope>NUCLEOTIDE SEQUENCE [LARGE SCALE GENOMIC DNA]</scope>
    <source>
        <strain evidence="13">BGI_N321</strain>
    </source>
</reference>
<dbReference type="SMART" id="SM00181">
    <property type="entry name" value="EGF"/>
    <property type="match status" value="3"/>
</dbReference>
<dbReference type="PANTHER" id="PTHR10574:SF291">
    <property type="entry name" value="LAMININ SUBUNIT ALPHA-2"/>
    <property type="match status" value="1"/>
</dbReference>
<dbReference type="PANTHER" id="PTHR10574">
    <property type="entry name" value="NETRIN/LAMININ-RELATED"/>
    <property type="match status" value="1"/>
</dbReference>
<evidence type="ECO:0000256" key="10">
    <source>
        <dbReference type="PROSITE-ProRule" id="PRU00460"/>
    </source>
</evidence>
<evidence type="ECO:0000256" key="2">
    <source>
        <dbReference type="ARBA" id="ARBA00022525"/>
    </source>
</evidence>
<sequence length="481" mass="52436">DMLPGFCHCKTGYAGESCNRCALGYKGYPECLPCNCSLKGSMNADPCIGPCICKEHVEGENCDRCKSGFFNLQQNNPKGCEECFCSGKTNVCTHSHLTYRTIEDMNGWYLTGLPGLIRVTPKQKRFDGLQQFSISNVAARKVLPQTYYWSAPSSYLGNKVAAAGGLLKFTVSYDFTEEEETFQLMVQSDVIIEGHNLRISTPKAGIHLQPSEEHTEEIVLKPESFSVHGTDVPVSRREFMTVLANVKRILIRATYSYGMNAIYRLRSVSIEAADDTSTGRKMASAVELCDCPPGYDGTSCESCWPQHRRVNGTIFGGVCAPCTCFGHAELCDDITGECLDCKHNTGGLYCDRCLPGFYGDPTKGTAEDCQLCACPLNIPSNNFSPTCQFDQSRGLICDECPAGYVGPRCERCAEGYFGQPLIPGGSCQPCQCNDNLDFSTPGSCDSLSGACLICKPGTTGQYCERCADGYFGDALDARNCQ</sequence>
<dbReference type="GO" id="GO:0005576">
    <property type="term" value="C:extracellular region"/>
    <property type="evidence" value="ECO:0007669"/>
    <property type="project" value="UniProtKB-ARBA"/>
</dbReference>
<dbReference type="Pfam" id="PF00053">
    <property type="entry name" value="EGF_laminin"/>
    <property type="match status" value="5"/>
</dbReference>
<dbReference type="GO" id="GO:0007411">
    <property type="term" value="P:axon guidance"/>
    <property type="evidence" value="ECO:0007669"/>
    <property type="project" value="TreeGrafter"/>
</dbReference>
<feature type="domain" description="Laminin EGF-like" evidence="11">
    <location>
        <begin position="322"/>
        <end position="371"/>
    </location>
</feature>
<evidence type="ECO:0000256" key="8">
    <source>
        <dbReference type="ARBA" id="ARBA00023180"/>
    </source>
</evidence>
<dbReference type="InterPro" id="IPR000034">
    <property type="entry name" value="Laminin_IV"/>
</dbReference>
<feature type="domain" description="Laminin EGF-like" evidence="11">
    <location>
        <begin position="34"/>
        <end position="82"/>
    </location>
</feature>
<dbReference type="GO" id="GO:0009888">
    <property type="term" value="P:tissue development"/>
    <property type="evidence" value="ECO:0007669"/>
    <property type="project" value="TreeGrafter"/>
</dbReference>
<evidence type="ECO:0000259" key="12">
    <source>
        <dbReference type="PROSITE" id="PS51115"/>
    </source>
</evidence>
<dbReference type="PROSITE" id="PS51115">
    <property type="entry name" value="LAMININ_IVA"/>
    <property type="match status" value="1"/>
</dbReference>
<feature type="non-terminal residue" evidence="13">
    <location>
        <position position="1"/>
    </location>
</feature>
<accession>A0A094MFD8</accession>
<dbReference type="Pfam" id="PF24973">
    <property type="entry name" value="EGF_LMN_ATRN"/>
    <property type="match status" value="1"/>
</dbReference>
<evidence type="ECO:0000313" key="14">
    <source>
        <dbReference type="Proteomes" id="UP000053620"/>
    </source>
</evidence>
<feature type="disulfide bond" evidence="10">
    <location>
        <begin position="53"/>
        <end position="62"/>
    </location>
</feature>
<comment type="caution">
    <text evidence="10">Lacks conserved residue(s) required for the propagation of feature annotation.</text>
</comment>
<feature type="domain" description="Laminin IV type A" evidence="12">
    <location>
        <begin position="103"/>
        <end position="288"/>
    </location>
</feature>
<evidence type="ECO:0000313" key="13">
    <source>
        <dbReference type="EMBL" id="KFZ51224.1"/>
    </source>
</evidence>
<dbReference type="InterPro" id="IPR056863">
    <property type="entry name" value="LMN_ATRN_NET-like_EGF"/>
</dbReference>
<feature type="disulfide bond" evidence="10">
    <location>
        <begin position="400"/>
        <end position="409"/>
    </location>
</feature>
<keyword evidence="7 10" id="KW-1015">Disulfide bond</keyword>
<dbReference type="AlphaFoldDB" id="A0A094MFD8"/>
<keyword evidence="3" id="KW-0272">Extracellular matrix</keyword>
<dbReference type="GO" id="GO:0005201">
    <property type="term" value="F:extracellular matrix structural constituent"/>
    <property type="evidence" value="ECO:0007669"/>
    <property type="project" value="TreeGrafter"/>
</dbReference>
<protein>
    <submittedName>
        <fullName evidence="13">Laminin subunit alpha-2</fullName>
    </submittedName>
</protein>
<feature type="disulfide bond" evidence="10">
    <location>
        <begin position="341"/>
        <end position="350"/>
    </location>
</feature>
<evidence type="ECO:0000256" key="7">
    <source>
        <dbReference type="ARBA" id="ARBA00023157"/>
    </source>
</evidence>
<evidence type="ECO:0000256" key="6">
    <source>
        <dbReference type="ARBA" id="ARBA00022869"/>
    </source>
</evidence>
<evidence type="ECO:0000256" key="5">
    <source>
        <dbReference type="ARBA" id="ARBA00022737"/>
    </source>
</evidence>
<evidence type="ECO:0000259" key="11">
    <source>
        <dbReference type="PROSITE" id="PS50027"/>
    </source>
</evidence>
<organism evidence="13 14">
    <name type="scientific">Antrostomus carolinensis</name>
    <name type="common">Chuck-will's-widow</name>
    <name type="synonym">Caprimulgus carolinensis</name>
    <dbReference type="NCBI Taxonomy" id="279965"/>
    <lineage>
        <taxon>Eukaryota</taxon>
        <taxon>Metazoa</taxon>
        <taxon>Chordata</taxon>
        <taxon>Craniata</taxon>
        <taxon>Vertebrata</taxon>
        <taxon>Euteleostomi</taxon>
        <taxon>Archelosauria</taxon>
        <taxon>Archosauria</taxon>
        <taxon>Dinosauria</taxon>
        <taxon>Saurischia</taxon>
        <taxon>Theropoda</taxon>
        <taxon>Coelurosauria</taxon>
        <taxon>Aves</taxon>
        <taxon>Neognathae</taxon>
        <taxon>Neoaves</taxon>
        <taxon>Strisores</taxon>
        <taxon>Caprimulgiformes</taxon>
        <taxon>Caprimulgidae</taxon>
        <taxon>Antrostomus</taxon>
    </lineage>
</organism>
<dbReference type="InterPro" id="IPR000742">
    <property type="entry name" value="EGF"/>
</dbReference>
<dbReference type="PROSITE" id="PS00022">
    <property type="entry name" value="EGF_1"/>
    <property type="match status" value="1"/>
</dbReference>
<dbReference type="PROSITE" id="PS01248">
    <property type="entry name" value="EGF_LAM_1"/>
    <property type="match status" value="4"/>
</dbReference>
<keyword evidence="5" id="KW-0677">Repeat</keyword>
<feature type="disulfide bond" evidence="10">
    <location>
        <begin position="9"/>
        <end position="18"/>
    </location>
</feature>
<dbReference type="GO" id="GO:0005604">
    <property type="term" value="C:basement membrane"/>
    <property type="evidence" value="ECO:0007669"/>
    <property type="project" value="UniProtKB-SubCell"/>
</dbReference>
<dbReference type="InterPro" id="IPR002049">
    <property type="entry name" value="LE_dom"/>
</dbReference>
<keyword evidence="14" id="KW-1185">Reference proteome</keyword>
<feature type="domain" description="Laminin EGF-like" evidence="11">
    <location>
        <begin position="372"/>
        <end position="429"/>
    </location>
</feature>
<dbReference type="SUPFAM" id="SSF57196">
    <property type="entry name" value="EGF/Laminin"/>
    <property type="match status" value="5"/>
</dbReference>
<proteinExistence type="predicted"/>
<dbReference type="Proteomes" id="UP000053620">
    <property type="component" value="Unassembled WGS sequence"/>
</dbReference>
<dbReference type="Pfam" id="PF00052">
    <property type="entry name" value="Laminin_B"/>
    <property type="match status" value="1"/>
</dbReference>
<dbReference type="FunFam" id="2.10.25.10:FF:000128">
    <property type="entry name" value="laminin subunit alpha-2 isoform X1"/>
    <property type="match status" value="1"/>
</dbReference>
<keyword evidence="6" id="KW-0084">Basement membrane</keyword>
<dbReference type="PROSITE" id="PS50027">
    <property type="entry name" value="EGF_LAM_2"/>
    <property type="match status" value="5"/>
</dbReference>
<feature type="domain" description="Laminin EGF-like" evidence="11">
    <location>
        <begin position="430"/>
        <end position="481"/>
    </location>
</feature>
<dbReference type="FunFam" id="2.10.25.10:FF:000315">
    <property type="entry name" value="Laminin subunit alpha 2"/>
    <property type="match status" value="1"/>
</dbReference>
<feature type="disulfide bond" evidence="10">
    <location>
        <begin position="466"/>
        <end position="480"/>
    </location>
</feature>
<dbReference type="InterPro" id="IPR050440">
    <property type="entry name" value="Laminin/Netrin_ECM"/>
</dbReference>
<dbReference type="EMBL" id="KL338197">
    <property type="protein sequence ID" value="KFZ51224.1"/>
    <property type="molecule type" value="Genomic_DNA"/>
</dbReference>
<dbReference type="GO" id="GO:0009887">
    <property type="term" value="P:animal organ morphogenesis"/>
    <property type="evidence" value="ECO:0007669"/>
    <property type="project" value="TreeGrafter"/>
</dbReference>
<keyword evidence="4" id="KW-0732">Signal</keyword>
<evidence type="ECO:0000256" key="3">
    <source>
        <dbReference type="ARBA" id="ARBA00022530"/>
    </source>
</evidence>
<keyword evidence="2" id="KW-0964">Secreted</keyword>
<dbReference type="Gene3D" id="2.10.25.10">
    <property type="entry name" value="Laminin"/>
    <property type="match status" value="4"/>
</dbReference>
<keyword evidence="8" id="KW-0325">Glycoprotein</keyword>